<accession>A0A7S8EBI6</accession>
<dbReference type="InterPro" id="IPR050166">
    <property type="entry name" value="ABC_transporter_ATP-bind"/>
</dbReference>
<dbReference type="Proteomes" id="UP000594468">
    <property type="component" value="Chromosome"/>
</dbReference>
<reference evidence="5 6" key="1">
    <citation type="submission" date="2020-02" db="EMBL/GenBank/DDBJ databases">
        <authorList>
            <person name="Zheng R.K."/>
            <person name="Sun C.M."/>
        </authorList>
    </citation>
    <scope>NUCLEOTIDE SEQUENCE [LARGE SCALE GENOMIC DNA]</scope>
    <source>
        <strain evidence="6">rifampicinis</strain>
    </source>
</reference>
<evidence type="ECO:0000313" key="5">
    <source>
        <dbReference type="EMBL" id="QPC83928.1"/>
    </source>
</evidence>
<keyword evidence="6" id="KW-1185">Reference proteome</keyword>
<dbReference type="PROSITE" id="PS50893">
    <property type="entry name" value="ABC_TRANSPORTER_2"/>
    <property type="match status" value="1"/>
</dbReference>
<sequence length="265" mass="29932">MRVQIDGLNHTFQQRPPLRALDDIALDVESGEFVAMIGPSGCGKSTLLRLVAGLATPTQGMISLDDQPPQQIASEKRIAWMSQQVALLPWRTVRTNIALAQQINPQPKRRSRTVDDLLDLVGLREFEDAYPFTLSGGMQQRVALARTLALGADLWLMDEPFAALDQLTRDQLVVEVLEYWRKLHPTVLWVTHQIQEAVLLANRVLVMTPRPAHIYADVPVDLPYPRDDTSRDFQALVRQLRETIAAGMQFHHDAQNHIQNDGQIR</sequence>
<feature type="domain" description="ABC transporter" evidence="4">
    <location>
        <begin position="3"/>
        <end position="234"/>
    </location>
</feature>
<dbReference type="Gene3D" id="3.40.50.300">
    <property type="entry name" value="P-loop containing nucleotide triphosphate hydrolases"/>
    <property type="match status" value="1"/>
</dbReference>
<dbReference type="InterPro" id="IPR017871">
    <property type="entry name" value="ABC_transporter-like_CS"/>
</dbReference>
<dbReference type="GO" id="GO:0016887">
    <property type="term" value="F:ATP hydrolysis activity"/>
    <property type="evidence" value="ECO:0007669"/>
    <property type="project" value="InterPro"/>
</dbReference>
<dbReference type="PROSITE" id="PS00211">
    <property type="entry name" value="ABC_TRANSPORTER_1"/>
    <property type="match status" value="1"/>
</dbReference>
<protein>
    <submittedName>
        <fullName evidence="5">ABC transporter ATP-binding protein</fullName>
    </submittedName>
</protein>
<proteinExistence type="predicted"/>
<keyword evidence="1" id="KW-0813">Transport</keyword>
<dbReference type="InterPro" id="IPR003439">
    <property type="entry name" value="ABC_transporter-like_ATP-bd"/>
</dbReference>
<dbReference type="KEGG" id="pmet:G4Y79_05995"/>
<dbReference type="PANTHER" id="PTHR42788:SF13">
    <property type="entry name" value="ALIPHATIC SULFONATES IMPORT ATP-BINDING PROTEIN SSUB"/>
    <property type="match status" value="1"/>
</dbReference>
<evidence type="ECO:0000256" key="1">
    <source>
        <dbReference type="ARBA" id="ARBA00022448"/>
    </source>
</evidence>
<keyword evidence="3 5" id="KW-0067">ATP-binding</keyword>
<dbReference type="GO" id="GO:0005524">
    <property type="term" value="F:ATP binding"/>
    <property type="evidence" value="ECO:0007669"/>
    <property type="project" value="UniProtKB-KW"/>
</dbReference>
<organism evidence="5 6">
    <name type="scientific">Phototrophicus methaneseepsis</name>
    <dbReference type="NCBI Taxonomy" id="2710758"/>
    <lineage>
        <taxon>Bacteria</taxon>
        <taxon>Bacillati</taxon>
        <taxon>Chloroflexota</taxon>
        <taxon>Candidatus Thermofontia</taxon>
        <taxon>Phototrophicales</taxon>
        <taxon>Phototrophicaceae</taxon>
        <taxon>Phototrophicus</taxon>
    </lineage>
</organism>
<dbReference type="PANTHER" id="PTHR42788">
    <property type="entry name" value="TAURINE IMPORT ATP-BINDING PROTEIN-RELATED"/>
    <property type="match status" value="1"/>
</dbReference>
<name>A0A7S8EBI6_9CHLR</name>
<evidence type="ECO:0000313" key="6">
    <source>
        <dbReference type="Proteomes" id="UP000594468"/>
    </source>
</evidence>
<dbReference type="Pfam" id="PF00005">
    <property type="entry name" value="ABC_tran"/>
    <property type="match status" value="1"/>
</dbReference>
<dbReference type="CDD" id="cd03293">
    <property type="entry name" value="ABC_NrtD_SsuB_transporters"/>
    <property type="match status" value="1"/>
</dbReference>
<dbReference type="InterPro" id="IPR003593">
    <property type="entry name" value="AAA+_ATPase"/>
</dbReference>
<dbReference type="AlphaFoldDB" id="A0A7S8EBI6"/>
<dbReference type="EMBL" id="CP062983">
    <property type="protein sequence ID" value="QPC83928.1"/>
    <property type="molecule type" value="Genomic_DNA"/>
</dbReference>
<dbReference type="InterPro" id="IPR027417">
    <property type="entry name" value="P-loop_NTPase"/>
</dbReference>
<dbReference type="RefSeq" id="WP_195171992.1">
    <property type="nucleotide sequence ID" value="NZ_CP062983.1"/>
</dbReference>
<evidence type="ECO:0000259" key="4">
    <source>
        <dbReference type="PROSITE" id="PS50893"/>
    </source>
</evidence>
<evidence type="ECO:0000256" key="2">
    <source>
        <dbReference type="ARBA" id="ARBA00022741"/>
    </source>
</evidence>
<keyword evidence="2" id="KW-0547">Nucleotide-binding</keyword>
<dbReference type="SMART" id="SM00382">
    <property type="entry name" value="AAA"/>
    <property type="match status" value="1"/>
</dbReference>
<evidence type="ECO:0000256" key="3">
    <source>
        <dbReference type="ARBA" id="ARBA00022840"/>
    </source>
</evidence>
<gene>
    <name evidence="5" type="ORF">G4Y79_05995</name>
</gene>
<dbReference type="SUPFAM" id="SSF52540">
    <property type="entry name" value="P-loop containing nucleoside triphosphate hydrolases"/>
    <property type="match status" value="1"/>
</dbReference>